<keyword evidence="7 16" id="KW-0560">Oxidoreductase</keyword>
<comment type="cofactor">
    <cofactor evidence="1 16 18">
        <name>FMN</name>
        <dbReference type="ChEBI" id="CHEBI:58210"/>
    </cofactor>
</comment>
<dbReference type="EMBL" id="CP014243">
    <property type="protein sequence ID" value="AMD19941.1"/>
    <property type="molecule type" value="Genomic_DNA"/>
</dbReference>
<comment type="catalytic activity">
    <reaction evidence="12">
        <text>5,6-dihydrouridine(20a) in tRNA + NAD(+) = uridine(20a) in tRNA + NADH + H(+)</text>
        <dbReference type="Rhea" id="RHEA:53348"/>
        <dbReference type="Rhea" id="RHEA-COMP:13535"/>
        <dbReference type="Rhea" id="RHEA-COMP:13536"/>
        <dbReference type="ChEBI" id="CHEBI:15378"/>
        <dbReference type="ChEBI" id="CHEBI:57540"/>
        <dbReference type="ChEBI" id="CHEBI:57945"/>
        <dbReference type="ChEBI" id="CHEBI:65315"/>
        <dbReference type="ChEBI" id="CHEBI:74443"/>
        <dbReference type="EC" id="1.3.1.90"/>
    </reaction>
    <physiologicalReaction direction="right-to-left" evidence="12">
        <dbReference type="Rhea" id="RHEA:53350"/>
    </physiologicalReaction>
</comment>
<evidence type="ECO:0000256" key="5">
    <source>
        <dbReference type="ARBA" id="ARBA00022694"/>
    </source>
</evidence>
<dbReference type="PANTHER" id="PTHR11082">
    <property type="entry name" value="TRNA-DIHYDROURIDINE SYNTHASE"/>
    <property type="match status" value="1"/>
</dbReference>
<comment type="catalytic activity">
    <reaction evidence="14">
        <text>5,6-dihydrouridine(20a) in tRNA + NADP(+) = uridine(20a) in tRNA + NADPH + H(+)</text>
        <dbReference type="Rhea" id="RHEA:53344"/>
        <dbReference type="Rhea" id="RHEA-COMP:13535"/>
        <dbReference type="Rhea" id="RHEA-COMP:13536"/>
        <dbReference type="ChEBI" id="CHEBI:15378"/>
        <dbReference type="ChEBI" id="CHEBI:57783"/>
        <dbReference type="ChEBI" id="CHEBI:58349"/>
        <dbReference type="ChEBI" id="CHEBI:65315"/>
        <dbReference type="ChEBI" id="CHEBI:74443"/>
        <dbReference type="EC" id="1.3.1.90"/>
    </reaction>
    <physiologicalReaction direction="right-to-left" evidence="14">
        <dbReference type="Rhea" id="RHEA:53346"/>
    </physiologicalReaction>
</comment>
<dbReference type="InterPro" id="IPR018517">
    <property type="entry name" value="tRNA_hU_synthase_CS"/>
</dbReference>
<dbReference type="PROSITE" id="PS01136">
    <property type="entry name" value="UPF0034"/>
    <property type="match status" value="1"/>
</dbReference>
<evidence type="ECO:0000256" key="14">
    <source>
        <dbReference type="ARBA" id="ARBA00052996"/>
    </source>
</evidence>
<dbReference type="RefSeq" id="XP_017986937.1">
    <property type="nucleotide sequence ID" value="XM_018131175.1"/>
</dbReference>
<dbReference type="EC" id="1.3.1.-" evidence="16"/>
<keyword evidence="8" id="KW-0520">NAD</keyword>
<sequence>MASICIEVPKPKVLGPKNDPLHLIKTRKKTHNRPATIAGPMVRYSKLPFRLTCLHYNTDIVYTPMILAREFVRNKHARMADFSTNSRDSPLIVQVGVNNVTDLMRFVEMVSPYCDGIGINCGCPIKEQVREGIGSALIYNAELLTSMVRSVKEKYGDKVRLETKIRIHDDLKQTVALCDGLVDAGVDWITVHGRTRNTRSSVAVDLDAIKFIREHIKDQEIPIIANGDCFTYKDFKNIAEYTGVDGVMSARGILSNPALFSGVDKCPWSAVELFWHYAMELGTLPYQLLQHHLHCMLKSMDVSNALLKEMMLIQNTCELIDWFDENFILRRYHKEPLTEGTEIPYRTPQACNIGIGGLDALSIG</sequence>
<evidence type="ECO:0000313" key="20">
    <source>
        <dbReference type="EMBL" id="AMD19941.1"/>
    </source>
</evidence>
<evidence type="ECO:0000256" key="12">
    <source>
        <dbReference type="ARBA" id="ARBA00051779"/>
    </source>
</evidence>
<dbReference type="InterPro" id="IPR013785">
    <property type="entry name" value="Aldolase_TIM"/>
</dbReference>
<feature type="binding site" evidence="18">
    <location>
        <begin position="40"/>
        <end position="42"/>
    </location>
    <ligand>
        <name>FMN</name>
        <dbReference type="ChEBI" id="CHEBI:58210"/>
    </ligand>
</feature>
<evidence type="ECO:0000256" key="15">
    <source>
        <dbReference type="ARBA" id="ARBA00060741"/>
    </source>
</evidence>
<comment type="catalytic activity">
    <reaction evidence="13">
        <text>5,6-dihydrouridine(20b) in tRNA + NAD(+) = uridine(20b) in tRNA + NADH + H(+)</text>
        <dbReference type="Rhea" id="RHEA:53352"/>
        <dbReference type="Rhea" id="RHEA-COMP:13537"/>
        <dbReference type="Rhea" id="RHEA-COMP:13538"/>
        <dbReference type="ChEBI" id="CHEBI:15378"/>
        <dbReference type="ChEBI" id="CHEBI:57540"/>
        <dbReference type="ChEBI" id="CHEBI:57945"/>
        <dbReference type="ChEBI" id="CHEBI:65315"/>
        <dbReference type="ChEBI" id="CHEBI:74443"/>
        <dbReference type="EC" id="1.3.1.90"/>
    </reaction>
    <physiologicalReaction direction="right-to-left" evidence="13">
        <dbReference type="Rhea" id="RHEA:53354"/>
    </physiologicalReaction>
</comment>
<evidence type="ECO:0000256" key="7">
    <source>
        <dbReference type="ARBA" id="ARBA00023002"/>
    </source>
</evidence>
<evidence type="ECO:0000256" key="13">
    <source>
        <dbReference type="ARBA" id="ARBA00051932"/>
    </source>
</evidence>
<dbReference type="PIRSF" id="PIRSF006621">
    <property type="entry name" value="Dus"/>
    <property type="match status" value="1"/>
</dbReference>
<dbReference type="CDD" id="cd02801">
    <property type="entry name" value="DUS_like_FMN"/>
    <property type="match status" value="1"/>
</dbReference>
<keyword evidence="18" id="KW-0547">Nucleotide-binding</keyword>
<comment type="catalytic activity">
    <reaction evidence="10">
        <text>a 5,6-dihydrouridine in mRNA + NADP(+) = a uridine in mRNA + NADPH + H(+)</text>
        <dbReference type="Rhea" id="RHEA:69855"/>
        <dbReference type="Rhea" id="RHEA-COMP:14658"/>
        <dbReference type="Rhea" id="RHEA-COMP:17789"/>
        <dbReference type="ChEBI" id="CHEBI:15378"/>
        <dbReference type="ChEBI" id="CHEBI:57783"/>
        <dbReference type="ChEBI" id="CHEBI:58349"/>
        <dbReference type="ChEBI" id="CHEBI:65315"/>
        <dbReference type="ChEBI" id="CHEBI:74443"/>
    </reaction>
    <physiologicalReaction direction="right-to-left" evidence="10">
        <dbReference type="Rhea" id="RHEA:69857"/>
    </physiologicalReaction>
</comment>
<dbReference type="GeneID" id="28723168"/>
<dbReference type="PANTHER" id="PTHR11082:SF31">
    <property type="entry name" value="TRNA-DIHYDROURIDINE(20A_20B) SYNTHASE [NAD(P)+]-LIKE"/>
    <property type="match status" value="1"/>
</dbReference>
<accession>A0A0X8HR66</accession>
<evidence type="ECO:0000256" key="4">
    <source>
        <dbReference type="ARBA" id="ARBA00022664"/>
    </source>
</evidence>
<proteinExistence type="inferred from homology"/>
<dbReference type="Pfam" id="PF01207">
    <property type="entry name" value="Dus"/>
    <property type="match status" value="1"/>
</dbReference>
<evidence type="ECO:0000256" key="6">
    <source>
        <dbReference type="ARBA" id="ARBA00022857"/>
    </source>
</evidence>
<comment type="catalytic activity">
    <reaction evidence="9">
        <text>a 5,6-dihydrouridine in mRNA + NAD(+) = a uridine in mRNA + NADH + H(+)</text>
        <dbReference type="Rhea" id="RHEA:69851"/>
        <dbReference type="Rhea" id="RHEA-COMP:14658"/>
        <dbReference type="Rhea" id="RHEA-COMP:17789"/>
        <dbReference type="ChEBI" id="CHEBI:15378"/>
        <dbReference type="ChEBI" id="CHEBI:57540"/>
        <dbReference type="ChEBI" id="CHEBI:57945"/>
        <dbReference type="ChEBI" id="CHEBI:65315"/>
        <dbReference type="ChEBI" id="CHEBI:74443"/>
    </reaction>
    <physiologicalReaction direction="right-to-left" evidence="9">
        <dbReference type="Rhea" id="RHEA:69853"/>
    </physiologicalReaction>
</comment>
<keyword evidence="4" id="KW-0507">mRNA processing</keyword>
<evidence type="ECO:0000313" key="21">
    <source>
        <dbReference type="Proteomes" id="UP000243052"/>
    </source>
</evidence>
<evidence type="ECO:0000256" key="18">
    <source>
        <dbReference type="PIRSR" id="PIRSR006621-2"/>
    </source>
</evidence>
<keyword evidence="2 16" id="KW-0285">Flavoprotein</keyword>
<comment type="similarity">
    <text evidence="16">Belongs to the dus family.</text>
</comment>
<feature type="binding site" evidence="18">
    <location>
        <position position="94"/>
    </location>
    <ligand>
        <name>FMN</name>
        <dbReference type="ChEBI" id="CHEBI:58210"/>
    </ligand>
</feature>
<dbReference type="GO" id="GO:0050660">
    <property type="term" value="F:flavin adenine dinucleotide binding"/>
    <property type="evidence" value="ECO:0007669"/>
    <property type="project" value="InterPro"/>
</dbReference>
<feature type="domain" description="DUS-like FMN-binding" evidence="19">
    <location>
        <begin position="37"/>
        <end position="335"/>
    </location>
</feature>
<evidence type="ECO:0000256" key="2">
    <source>
        <dbReference type="ARBA" id="ARBA00022630"/>
    </source>
</evidence>
<evidence type="ECO:0000259" key="19">
    <source>
        <dbReference type="Pfam" id="PF01207"/>
    </source>
</evidence>
<dbReference type="STRING" id="45286.A0A0X8HR66"/>
<name>A0A0X8HR66_9SACH</name>
<protein>
    <recommendedName>
        <fullName evidence="16">tRNA-dihydrouridine synthase</fullName>
        <ecNumber evidence="16">1.3.1.-</ecNumber>
    </recommendedName>
</protein>
<evidence type="ECO:0000256" key="9">
    <source>
        <dbReference type="ARBA" id="ARBA00048342"/>
    </source>
</evidence>
<organism evidence="20 21">
    <name type="scientific">Eremothecium sinecaudum</name>
    <dbReference type="NCBI Taxonomy" id="45286"/>
    <lineage>
        <taxon>Eukaryota</taxon>
        <taxon>Fungi</taxon>
        <taxon>Dikarya</taxon>
        <taxon>Ascomycota</taxon>
        <taxon>Saccharomycotina</taxon>
        <taxon>Saccharomycetes</taxon>
        <taxon>Saccharomycetales</taxon>
        <taxon>Saccharomycetaceae</taxon>
        <taxon>Eremothecium</taxon>
    </lineage>
</organism>
<comment type="function">
    <text evidence="16">Catalyzes the synthesis of dihydrouridine, a modified base found in the D-loop of most tRNAs.</text>
</comment>
<keyword evidence="6" id="KW-0521">NADP</keyword>
<evidence type="ECO:0000256" key="1">
    <source>
        <dbReference type="ARBA" id="ARBA00001917"/>
    </source>
</evidence>
<keyword evidence="21" id="KW-1185">Reference proteome</keyword>
<dbReference type="InterPro" id="IPR001269">
    <property type="entry name" value="DUS_fam"/>
</dbReference>
<evidence type="ECO:0000256" key="16">
    <source>
        <dbReference type="PIRNR" id="PIRNR006621"/>
    </source>
</evidence>
<dbReference type="GO" id="GO:0102266">
    <property type="term" value="F:tRNA-dihydrouridine20a synthase activity"/>
    <property type="evidence" value="ECO:0007669"/>
    <property type="project" value="UniProtKB-EC"/>
</dbReference>
<feature type="active site" description="Proton donor" evidence="17">
    <location>
        <position position="123"/>
    </location>
</feature>
<reference evidence="20 21" key="1">
    <citation type="submission" date="2016-01" db="EMBL/GenBank/DDBJ databases">
        <title>Genome sequence of the yeast Holleya sinecauda.</title>
        <authorList>
            <person name="Dietrich F.S."/>
        </authorList>
    </citation>
    <scope>NUCLEOTIDE SEQUENCE [LARGE SCALE GENOMIC DNA]</scope>
    <source>
        <strain evidence="20 21">ATCC 58844</strain>
    </source>
</reference>
<evidence type="ECO:0000256" key="3">
    <source>
        <dbReference type="ARBA" id="ARBA00022643"/>
    </source>
</evidence>
<feature type="binding site" evidence="18">
    <location>
        <begin position="250"/>
        <end position="251"/>
    </location>
    <ligand>
        <name>FMN</name>
        <dbReference type="ChEBI" id="CHEBI:58210"/>
    </ligand>
</feature>
<evidence type="ECO:0000256" key="11">
    <source>
        <dbReference type="ARBA" id="ARBA00050434"/>
    </source>
</evidence>
<evidence type="ECO:0000256" key="17">
    <source>
        <dbReference type="PIRSR" id="PIRSR006621-1"/>
    </source>
</evidence>
<dbReference type="FunFam" id="3.20.20.70:FF:000159">
    <property type="entry name" value="tRNA-dihydrouridine synthase 4"/>
    <property type="match status" value="1"/>
</dbReference>
<dbReference type="GO" id="GO:0102267">
    <property type="term" value="F:tRNA-dihydrouridine20b synthase activity"/>
    <property type="evidence" value="ECO:0007669"/>
    <property type="project" value="RHEA"/>
</dbReference>
<evidence type="ECO:0000256" key="10">
    <source>
        <dbReference type="ARBA" id="ARBA00049447"/>
    </source>
</evidence>
<feature type="binding site" evidence="18">
    <location>
        <position position="192"/>
    </location>
    <ligand>
        <name>FMN</name>
        <dbReference type="ChEBI" id="CHEBI:58210"/>
    </ligand>
</feature>
<dbReference type="AlphaFoldDB" id="A0A0X8HR66"/>
<dbReference type="GO" id="GO:0006397">
    <property type="term" value="P:mRNA processing"/>
    <property type="evidence" value="ECO:0007669"/>
    <property type="project" value="UniProtKB-KW"/>
</dbReference>
<dbReference type="GO" id="GO:0106414">
    <property type="term" value="F:mRNA dihydrouridine synthase activity"/>
    <property type="evidence" value="ECO:0007669"/>
    <property type="project" value="RHEA"/>
</dbReference>
<comment type="catalytic activity">
    <reaction evidence="11">
        <text>5,6-dihydrouridine(20b) in tRNA + NADP(+) = uridine(20b) in tRNA + NADPH + H(+)</text>
        <dbReference type="Rhea" id="RHEA:53356"/>
        <dbReference type="Rhea" id="RHEA-COMP:13537"/>
        <dbReference type="Rhea" id="RHEA-COMP:13538"/>
        <dbReference type="ChEBI" id="CHEBI:15378"/>
        <dbReference type="ChEBI" id="CHEBI:57783"/>
        <dbReference type="ChEBI" id="CHEBI:58349"/>
        <dbReference type="ChEBI" id="CHEBI:65315"/>
        <dbReference type="ChEBI" id="CHEBI:74443"/>
        <dbReference type="EC" id="1.3.1.90"/>
    </reaction>
    <physiologicalReaction direction="right-to-left" evidence="11">
        <dbReference type="Rhea" id="RHEA:53358"/>
    </physiologicalReaction>
</comment>
<evidence type="ECO:0000256" key="8">
    <source>
        <dbReference type="ARBA" id="ARBA00023027"/>
    </source>
</evidence>
<gene>
    <name evidence="20" type="ORF">AW171_hschr31805</name>
</gene>
<keyword evidence="5 16" id="KW-0819">tRNA processing</keyword>
<keyword evidence="3 16" id="KW-0288">FMN</keyword>
<comment type="similarity">
    <text evidence="15">Belongs to the Dus family. Dus4 subfamily.</text>
</comment>
<dbReference type="Gene3D" id="3.20.20.70">
    <property type="entry name" value="Aldolase class I"/>
    <property type="match status" value="1"/>
</dbReference>
<dbReference type="InterPro" id="IPR035587">
    <property type="entry name" value="DUS-like_FMN-bd"/>
</dbReference>
<dbReference type="OrthoDB" id="9977870at2759"/>
<dbReference type="Proteomes" id="UP000243052">
    <property type="component" value="Chromosome iii"/>
</dbReference>
<dbReference type="SUPFAM" id="SSF51395">
    <property type="entry name" value="FMN-linked oxidoreductases"/>
    <property type="match status" value="1"/>
</dbReference>